<feature type="non-terminal residue" evidence="2">
    <location>
        <position position="1"/>
    </location>
</feature>
<accession>A0A165F484</accession>
<dbReference type="InterPro" id="IPR036249">
    <property type="entry name" value="Thioredoxin-like_sf"/>
</dbReference>
<dbReference type="InParanoid" id="A0A165F484"/>
<dbReference type="Proteomes" id="UP000077266">
    <property type="component" value="Unassembled WGS sequence"/>
</dbReference>
<dbReference type="PANTHER" id="PTHR45694:SF5">
    <property type="entry name" value="GLUTAREDOXIN 2"/>
    <property type="match status" value="1"/>
</dbReference>
<evidence type="ECO:0000313" key="3">
    <source>
        <dbReference type="Proteomes" id="UP000077266"/>
    </source>
</evidence>
<feature type="region of interest" description="Disordered" evidence="1">
    <location>
        <begin position="1"/>
        <end position="21"/>
    </location>
</feature>
<dbReference type="GO" id="GO:0015038">
    <property type="term" value="F:glutathione disulfide oxidoreductase activity"/>
    <property type="evidence" value="ECO:0007669"/>
    <property type="project" value="TreeGrafter"/>
</dbReference>
<dbReference type="OrthoDB" id="423313at2759"/>
<dbReference type="GO" id="GO:0005796">
    <property type="term" value="C:Golgi lumen"/>
    <property type="evidence" value="ECO:0007669"/>
    <property type="project" value="TreeGrafter"/>
</dbReference>
<dbReference type="SUPFAM" id="SSF52833">
    <property type="entry name" value="Thioredoxin-like"/>
    <property type="match status" value="1"/>
</dbReference>
<dbReference type="PANTHER" id="PTHR45694">
    <property type="entry name" value="GLUTAREDOXIN 2"/>
    <property type="match status" value="1"/>
</dbReference>
<dbReference type="PROSITE" id="PS51354">
    <property type="entry name" value="GLUTAREDOXIN_2"/>
    <property type="match status" value="1"/>
</dbReference>
<dbReference type="EMBL" id="KV426102">
    <property type="protein sequence ID" value="KZV88351.1"/>
    <property type="molecule type" value="Genomic_DNA"/>
</dbReference>
<reference evidence="2 3" key="1">
    <citation type="journal article" date="2016" name="Mol. Biol. Evol.">
        <title>Comparative Genomics of Early-Diverging Mushroom-Forming Fungi Provides Insights into the Origins of Lignocellulose Decay Capabilities.</title>
        <authorList>
            <person name="Nagy L.G."/>
            <person name="Riley R."/>
            <person name="Tritt A."/>
            <person name="Adam C."/>
            <person name="Daum C."/>
            <person name="Floudas D."/>
            <person name="Sun H."/>
            <person name="Yadav J.S."/>
            <person name="Pangilinan J."/>
            <person name="Larsson K.H."/>
            <person name="Matsuura K."/>
            <person name="Barry K."/>
            <person name="Labutti K."/>
            <person name="Kuo R."/>
            <person name="Ohm R.A."/>
            <person name="Bhattacharya S.S."/>
            <person name="Shirouzu T."/>
            <person name="Yoshinaga Y."/>
            <person name="Martin F.M."/>
            <person name="Grigoriev I.V."/>
            <person name="Hibbett D.S."/>
        </authorList>
    </citation>
    <scope>NUCLEOTIDE SEQUENCE [LARGE SCALE GENOMIC DNA]</scope>
    <source>
        <strain evidence="2 3">HHB12029</strain>
    </source>
</reference>
<dbReference type="GO" id="GO:0034599">
    <property type="term" value="P:cellular response to oxidative stress"/>
    <property type="evidence" value="ECO:0007669"/>
    <property type="project" value="TreeGrafter"/>
</dbReference>
<dbReference type="GO" id="GO:0000324">
    <property type="term" value="C:fungal-type vacuole"/>
    <property type="evidence" value="ECO:0007669"/>
    <property type="project" value="TreeGrafter"/>
</dbReference>
<dbReference type="GO" id="GO:0005801">
    <property type="term" value="C:cis-Golgi network"/>
    <property type="evidence" value="ECO:0007669"/>
    <property type="project" value="TreeGrafter"/>
</dbReference>
<keyword evidence="3" id="KW-1185">Reference proteome</keyword>
<evidence type="ECO:0000256" key="1">
    <source>
        <dbReference type="SAM" id="MobiDB-lite"/>
    </source>
</evidence>
<sequence>VERRPASRAFRYPADSARPHSTSTASAYSFAQHPEYELGALVGFLAALASNSLPNTINPGSHIDPELVLGFDTRAGDDKVQAEVDTIVADTWTRNPVVIFSEVFAPASREAKSIIADYHLYPEPTVFEVDQRVDAEVLRPLLQRLTDAQKLPVVLVNGEAIRSLEELRAARDDGSLAKRISSSGATIDGALLRKKKK</sequence>
<evidence type="ECO:0000313" key="2">
    <source>
        <dbReference type="EMBL" id="KZV88351.1"/>
    </source>
</evidence>
<name>A0A165F484_EXIGL</name>
<gene>
    <name evidence="2" type="ORF">EXIGLDRAFT_595989</name>
</gene>
<dbReference type="AlphaFoldDB" id="A0A165F484"/>
<dbReference type="Gene3D" id="3.40.30.10">
    <property type="entry name" value="Glutaredoxin"/>
    <property type="match status" value="1"/>
</dbReference>
<dbReference type="STRING" id="1314781.A0A165F484"/>
<organism evidence="2 3">
    <name type="scientific">Exidia glandulosa HHB12029</name>
    <dbReference type="NCBI Taxonomy" id="1314781"/>
    <lineage>
        <taxon>Eukaryota</taxon>
        <taxon>Fungi</taxon>
        <taxon>Dikarya</taxon>
        <taxon>Basidiomycota</taxon>
        <taxon>Agaricomycotina</taxon>
        <taxon>Agaricomycetes</taxon>
        <taxon>Auriculariales</taxon>
        <taxon>Exidiaceae</taxon>
        <taxon>Exidia</taxon>
    </lineage>
</organism>
<proteinExistence type="predicted"/>
<protein>
    <submittedName>
        <fullName evidence="2">Uncharacterized protein</fullName>
    </submittedName>
</protein>
<feature type="non-terminal residue" evidence="2">
    <location>
        <position position="197"/>
    </location>
</feature>